<evidence type="ECO:0000256" key="3">
    <source>
        <dbReference type="ARBA" id="ARBA00022448"/>
    </source>
</evidence>
<dbReference type="Pfam" id="PF07690">
    <property type="entry name" value="MFS_1"/>
    <property type="match status" value="1"/>
</dbReference>
<dbReference type="GO" id="GO:0022857">
    <property type="term" value="F:transmembrane transporter activity"/>
    <property type="evidence" value="ECO:0007669"/>
    <property type="project" value="InterPro"/>
</dbReference>
<dbReference type="PANTHER" id="PTHR23501">
    <property type="entry name" value="MAJOR FACILITATOR SUPERFAMILY"/>
    <property type="match status" value="1"/>
</dbReference>
<feature type="transmembrane region" description="Helical" evidence="7">
    <location>
        <begin position="401"/>
        <end position="422"/>
    </location>
</feature>
<feature type="domain" description="Major facilitator superfamily (MFS) profile" evidence="8">
    <location>
        <begin position="66"/>
        <end position="517"/>
    </location>
</feature>
<proteinExistence type="inferred from homology"/>
<dbReference type="AlphaFoldDB" id="A0A9N8ZS99"/>
<dbReference type="InterPro" id="IPR036259">
    <property type="entry name" value="MFS_trans_sf"/>
</dbReference>
<feature type="transmembrane region" description="Helical" evidence="7">
    <location>
        <begin position="156"/>
        <end position="177"/>
    </location>
</feature>
<comment type="caution">
    <text evidence="9">The sequence shown here is derived from an EMBL/GenBank/DDBJ whole genome shotgun (WGS) entry which is preliminary data.</text>
</comment>
<evidence type="ECO:0000313" key="10">
    <source>
        <dbReference type="Proteomes" id="UP000789508"/>
    </source>
</evidence>
<feature type="transmembrane region" description="Helical" evidence="7">
    <location>
        <begin position="257"/>
        <end position="274"/>
    </location>
</feature>
<keyword evidence="6 7" id="KW-0472">Membrane</keyword>
<organism evidence="9 10">
    <name type="scientific">Ambispora leptoticha</name>
    <dbReference type="NCBI Taxonomy" id="144679"/>
    <lineage>
        <taxon>Eukaryota</taxon>
        <taxon>Fungi</taxon>
        <taxon>Fungi incertae sedis</taxon>
        <taxon>Mucoromycota</taxon>
        <taxon>Glomeromycotina</taxon>
        <taxon>Glomeromycetes</taxon>
        <taxon>Archaeosporales</taxon>
        <taxon>Ambisporaceae</taxon>
        <taxon>Ambispora</taxon>
    </lineage>
</organism>
<sequence length="732" mass="80072">MSRIDDTSTSTQATIVDVLPSEVKKDPVHNEVIHEANENEKESLRDSREPAQDQLALISFKSLIAIFVGLSLAIFLASLDITIVATALPKIASEFNALSDISWVGTSYLLTSTAFQPLYGKFSDIFGRKATFIFALGVFEAGSLLCGISQNMTMMIISRAISGLGGGGMFSLCMIIIADIVPLRERGKYMGIIGATYAIASVVGPLMGGAFTDHLTWRWSFFINLPFGAFTVIVVIFILHLPHVFGSFKERLMRIDWIGTIFLISSVIALLLPLNWGGSKYTWDSAIVISLFCVFFVLTCVFVYVELKIAKEPIIPLRLFLEGRNVLSMFIASVFVGGKGHAGLEILPLVAGIAIFSTVSGLLTSRTGNYRFWILFGYALTVIGCGLLTTLDENSNRGKQIGYLFIAGSGIGSCIQTILIAAQNAVKFEDIAVVTALSAFWRTIGAVLGVAICGTLLNNSLQANLHGLPLTSQQFNDVKNSISAIKDLPPDLRMLVIHAYVKALQVVFIFVTPTGGIGFICGLCLKHIPLRKHLGPAMAIVPNTLPNNNDLEEQITDNNKNSTSSLSSIELLSNLISDTDSNISALENYEHITFQNSSIDESMRLSNDLNPTADWTNFSDEFSTTPVQQLENPFELFSFQNSLNFFDFQDISKLTATMAYEDDSTLMPNYNNVSSNSKHQFENSDYSSTLIRSLTDFLTPQESASSKQKSILIKPNPLNLNLNNATSSTTRN</sequence>
<dbReference type="GO" id="GO:0012505">
    <property type="term" value="C:endomembrane system"/>
    <property type="evidence" value="ECO:0007669"/>
    <property type="project" value="UniProtKB-SubCell"/>
</dbReference>
<dbReference type="PRINTS" id="PR01036">
    <property type="entry name" value="TCRTETB"/>
</dbReference>
<evidence type="ECO:0000256" key="6">
    <source>
        <dbReference type="ARBA" id="ARBA00023136"/>
    </source>
</evidence>
<dbReference type="GO" id="GO:0005886">
    <property type="term" value="C:plasma membrane"/>
    <property type="evidence" value="ECO:0007669"/>
    <property type="project" value="TreeGrafter"/>
</dbReference>
<feature type="transmembrane region" description="Helical" evidence="7">
    <location>
        <begin position="503"/>
        <end position="525"/>
    </location>
</feature>
<dbReference type="Gene3D" id="1.20.1250.20">
    <property type="entry name" value="MFS general substrate transporter like domains"/>
    <property type="match status" value="1"/>
</dbReference>
<dbReference type="Proteomes" id="UP000789508">
    <property type="component" value="Unassembled WGS sequence"/>
</dbReference>
<dbReference type="SUPFAM" id="SSF103473">
    <property type="entry name" value="MFS general substrate transporter"/>
    <property type="match status" value="1"/>
</dbReference>
<keyword evidence="10" id="KW-1185">Reference proteome</keyword>
<dbReference type="PANTHER" id="PTHR23501:SF189">
    <property type="entry name" value="DRUG TRANSPORTER, PUTATIVE (AFU_ORTHOLOGUE AFUA_4G03920)-RELATED"/>
    <property type="match status" value="1"/>
</dbReference>
<feature type="transmembrane region" description="Helical" evidence="7">
    <location>
        <begin position="131"/>
        <end position="150"/>
    </location>
</feature>
<keyword evidence="4 7" id="KW-0812">Transmembrane</keyword>
<evidence type="ECO:0000256" key="7">
    <source>
        <dbReference type="SAM" id="Phobius"/>
    </source>
</evidence>
<dbReference type="PROSITE" id="PS50850">
    <property type="entry name" value="MFS"/>
    <property type="match status" value="1"/>
</dbReference>
<dbReference type="EMBL" id="CAJVPS010000729">
    <property type="protein sequence ID" value="CAG8505430.1"/>
    <property type="molecule type" value="Genomic_DNA"/>
</dbReference>
<evidence type="ECO:0000256" key="4">
    <source>
        <dbReference type="ARBA" id="ARBA00022692"/>
    </source>
</evidence>
<reference evidence="9" key="1">
    <citation type="submission" date="2021-06" db="EMBL/GenBank/DDBJ databases">
        <authorList>
            <person name="Kallberg Y."/>
            <person name="Tangrot J."/>
            <person name="Rosling A."/>
        </authorList>
    </citation>
    <scope>NUCLEOTIDE SEQUENCE</scope>
    <source>
        <strain evidence="9">FL130A</strain>
    </source>
</reference>
<evidence type="ECO:0000256" key="5">
    <source>
        <dbReference type="ARBA" id="ARBA00022989"/>
    </source>
</evidence>
<protein>
    <submittedName>
        <fullName evidence="9">2504_t:CDS:1</fullName>
    </submittedName>
</protein>
<name>A0A9N8ZS99_9GLOM</name>
<keyword evidence="3" id="KW-0813">Transport</keyword>
<feature type="transmembrane region" description="Helical" evidence="7">
    <location>
        <begin position="342"/>
        <end position="363"/>
    </location>
</feature>
<feature type="transmembrane region" description="Helical" evidence="7">
    <location>
        <begin position="223"/>
        <end position="245"/>
    </location>
</feature>
<dbReference type="FunFam" id="1.20.1720.10:FF:000013">
    <property type="entry name" value="Related to multidrug resistance proteins"/>
    <property type="match status" value="1"/>
</dbReference>
<feature type="transmembrane region" description="Helical" evidence="7">
    <location>
        <begin position="286"/>
        <end position="305"/>
    </location>
</feature>
<evidence type="ECO:0000256" key="2">
    <source>
        <dbReference type="ARBA" id="ARBA00008335"/>
    </source>
</evidence>
<dbReference type="InterPro" id="IPR011701">
    <property type="entry name" value="MFS"/>
</dbReference>
<comment type="subcellular location">
    <subcellularLocation>
        <location evidence="1">Endomembrane system</location>
        <topology evidence="1">Multi-pass membrane protein</topology>
    </subcellularLocation>
</comment>
<comment type="similarity">
    <text evidence="2">Belongs to the major facilitator superfamily.</text>
</comment>
<dbReference type="OrthoDB" id="10021397at2759"/>
<dbReference type="InterPro" id="IPR020846">
    <property type="entry name" value="MFS_dom"/>
</dbReference>
<evidence type="ECO:0000259" key="8">
    <source>
        <dbReference type="PROSITE" id="PS50850"/>
    </source>
</evidence>
<accession>A0A9N8ZS99</accession>
<dbReference type="CDD" id="cd17502">
    <property type="entry name" value="MFS_Azr1_MDR_like"/>
    <property type="match status" value="1"/>
</dbReference>
<feature type="transmembrane region" description="Helical" evidence="7">
    <location>
        <begin position="189"/>
        <end position="211"/>
    </location>
</feature>
<evidence type="ECO:0000313" key="9">
    <source>
        <dbReference type="EMBL" id="CAG8505430.1"/>
    </source>
</evidence>
<feature type="transmembrane region" description="Helical" evidence="7">
    <location>
        <begin position="434"/>
        <end position="457"/>
    </location>
</feature>
<keyword evidence="5 7" id="KW-1133">Transmembrane helix</keyword>
<gene>
    <name evidence="9" type="ORF">ALEPTO_LOCUS3698</name>
</gene>
<feature type="transmembrane region" description="Helical" evidence="7">
    <location>
        <begin position="370"/>
        <end position="389"/>
    </location>
</feature>
<feature type="transmembrane region" description="Helical" evidence="7">
    <location>
        <begin position="63"/>
        <end position="89"/>
    </location>
</feature>
<evidence type="ECO:0000256" key="1">
    <source>
        <dbReference type="ARBA" id="ARBA00004127"/>
    </source>
</evidence>